<dbReference type="InterPro" id="IPR007219">
    <property type="entry name" value="XnlR_reg_dom"/>
</dbReference>
<evidence type="ECO:0000259" key="9">
    <source>
        <dbReference type="SMART" id="SM00906"/>
    </source>
</evidence>
<keyword evidence="11" id="KW-1185">Reference proteome</keyword>
<dbReference type="GO" id="GO:0008270">
    <property type="term" value="F:zinc ion binding"/>
    <property type="evidence" value="ECO:0007669"/>
    <property type="project" value="InterPro"/>
</dbReference>
<evidence type="ECO:0000256" key="7">
    <source>
        <dbReference type="ARBA" id="ARBA00023242"/>
    </source>
</evidence>
<dbReference type="InterPro" id="IPR001138">
    <property type="entry name" value="Zn2Cys6_DnaBD"/>
</dbReference>
<keyword evidence="3" id="KW-0862">Zinc</keyword>
<evidence type="ECO:0000313" key="11">
    <source>
        <dbReference type="Proteomes" id="UP000272025"/>
    </source>
</evidence>
<dbReference type="STRING" id="1314773.A0A3N2Q323"/>
<dbReference type="InterPro" id="IPR052202">
    <property type="entry name" value="Yeast_MetPath_Reg"/>
</dbReference>
<evidence type="ECO:0000256" key="5">
    <source>
        <dbReference type="ARBA" id="ARBA00023125"/>
    </source>
</evidence>
<evidence type="ECO:0000256" key="3">
    <source>
        <dbReference type="ARBA" id="ARBA00022833"/>
    </source>
</evidence>
<dbReference type="AlphaFoldDB" id="A0A3N2Q323"/>
<organism evidence="10 11">
    <name type="scientific">Sodiomyces alkalinus (strain CBS 110278 / VKM F-3762 / F11)</name>
    <name type="common">Alkaliphilic filamentous fungus</name>
    <dbReference type="NCBI Taxonomy" id="1314773"/>
    <lineage>
        <taxon>Eukaryota</taxon>
        <taxon>Fungi</taxon>
        <taxon>Dikarya</taxon>
        <taxon>Ascomycota</taxon>
        <taxon>Pezizomycotina</taxon>
        <taxon>Sordariomycetes</taxon>
        <taxon>Hypocreomycetidae</taxon>
        <taxon>Glomerellales</taxon>
        <taxon>Plectosphaerellaceae</taxon>
        <taxon>Sodiomyces</taxon>
    </lineage>
</organism>
<evidence type="ECO:0000313" key="10">
    <source>
        <dbReference type="EMBL" id="ROT41142.1"/>
    </source>
</evidence>
<proteinExistence type="predicted"/>
<evidence type="ECO:0000256" key="6">
    <source>
        <dbReference type="ARBA" id="ARBA00023163"/>
    </source>
</evidence>
<keyword evidence="4" id="KW-0805">Transcription regulation</keyword>
<dbReference type="Proteomes" id="UP000272025">
    <property type="component" value="Unassembled WGS sequence"/>
</dbReference>
<comment type="subcellular location">
    <subcellularLocation>
        <location evidence="1">Nucleus</location>
    </subcellularLocation>
</comment>
<keyword evidence="7" id="KW-0539">Nucleus</keyword>
<reference evidence="10 11" key="1">
    <citation type="journal article" date="2018" name="Mol. Ecol.">
        <title>The obligate alkalophilic soda-lake fungus Sodiomyces alkalinus has shifted to a protein diet.</title>
        <authorList>
            <person name="Grum-Grzhimaylo A.A."/>
            <person name="Falkoski D.L."/>
            <person name="van den Heuvel J."/>
            <person name="Valero-Jimenez C.A."/>
            <person name="Min B."/>
            <person name="Choi I.G."/>
            <person name="Lipzen A."/>
            <person name="Daum C.G."/>
            <person name="Aanen D.K."/>
            <person name="Tsang A."/>
            <person name="Henrissat B."/>
            <person name="Bilanenko E.N."/>
            <person name="de Vries R.P."/>
            <person name="van Kan J.A.L."/>
            <person name="Grigoriev I.V."/>
            <person name="Debets A.J.M."/>
        </authorList>
    </citation>
    <scope>NUCLEOTIDE SEQUENCE [LARGE SCALE GENOMIC DNA]</scope>
    <source>
        <strain evidence="10 11">F11</strain>
    </source>
</reference>
<evidence type="ECO:0000256" key="2">
    <source>
        <dbReference type="ARBA" id="ARBA00022723"/>
    </source>
</evidence>
<keyword evidence="5" id="KW-0238">DNA-binding</keyword>
<gene>
    <name evidence="10" type="ORF">SODALDRAFT_270533</name>
</gene>
<evidence type="ECO:0000256" key="1">
    <source>
        <dbReference type="ARBA" id="ARBA00004123"/>
    </source>
</evidence>
<accession>A0A3N2Q323</accession>
<dbReference type="PANTHER" id="PTHR47782:SF2">
    <property type="entry name" value="TRANSCRIPTION FACTOR, PUTATIVE (AFU_ORTHOLOGUE AFUA_4G12570)-RELATED"/>
    <property type="match status" value="1"/>
</dbReference>
<evidence type="ECO:0000256" key="8">
    <source>
        <dbReference type="SAM" id="MobiDB-lite"/>
    </source>
</evidence>
<dbReference type="OrthoDB" id="5319458at2759"/>
<protein>
    <recommendedName>
        <fullName evidence="9">Xylanolytic transcriptional activator regulatory domain-containing protein</fullName>
    </recommendedName>
</protein>
<dbReference type="Pfam" id="PF04082">
    <property type="entry name" value="Fungal_trans"/>
    <property type="match status" value="1"/>
</dbReference>
<dbReference type="GO" id="GO:0043565">
    <property type="term" value="F:sequence-specific DNA binding"/>
    <property type="evidence" value="ECO:0007669"/>
    <property type="project" value="TreeGrafter"/>
</dbReference>
<sequence length="664" mass="74716">MPRSSFSDNPLLRVSRPVSACSRCELTGVVCQCDGKLPACTACEKAGRENECSSANDQFARGKERSYVAALELRIEKLERRLAFARSRKASVNLYDVDEAPQQYDRKDSLAKIRAAIHRKAARKREDAHINSLISDFGFLSVDATSRDFEPSISNMSFGLFVLAASANDNLPEMTSDPLPPRHETQPIVQYYMTHIWSLYPCFSETKLLTVLEDIYHQDDRVVQDSDYWLAYMVLAIGYVARSRSGNDEYYKKAVDFAARALPYADGALTPGYVAQIQSLILFTQYSMLDPAHFDSWHLIGFACRAIMDMGFHQDPPPNQVSDTAALDMRRALFYCVYSLDRAISMAHARAFGFTDDSISVDYPSSSIGRLTSGRRSSIPEGAIAGPQGAQPAILFFEFRRKQSNWYQILFQSEPAPLLDASAFIWQMCLDMREWSESLPHTLPVPIRELFDLELRYSYVYCLAPSARAPHLTPYTRALIFEHAIAYVNSIHAIAHRSDPGDVAFHTYHDVLKVYFIATQLVTVLKDSFDALLSGALPQIPITRPGAAPPPPLPPRQLPAESNVSRSLRCLRQVVETLQKFSERWYNAMPLKESFEGISAELWSWLRVRERMIEQPQSQSQQMQHCQTQPLTPNPGAGARRSPQIPGPMSQAPPPGVPKYHWAG</sequence>
<dbReference type="GO" id="GO:0045944">
    <property type="term" value="P:positive regulation of transcription by RNA polymerase II"/>
    <property type="evidence" value="ECO:0007669"/>
    <property type="project" value="TreeGrafter"/>
</dbReference>
<dbReference type="EMBL" id="ML119052">
    <property type="protein sequence ID" value="ROT41142.1"/>
    <property type="molecule type" value="Genomic_DNA"/>
</dbReference>
<dbReference type="GO" id="GO:0005634">
    <property type="term" value="C:nucleus"/>
    <property type="evidence" value="ECO:0007669"/>
    <property type="project" value="UniProtKB-SubCell"/>
</dbReference>
<dbReference type="SMART" id="SM00906">
    <property type="entry name" value="Fungal_trans"/>
    <property type="match status" value="1"/>
</dbReference>
<dbReference type="GeneID" id="39576198"/>
<dbReference type="GO" id="GO:0006351">
    <property type="term" value="P:DNA-templated transcription"/>
    <property type="evidence" value="ECO:0007669"/>
    <property type="project" value="InterPro"/>
</dbReference>
<feature type="region of interest" description="Disordered" evidence="8">
    <location>
        <begin position="615"/>
        <end position="664"/>
    </location>
</feature>
<dbReference type="InterPro" id="IPR036864">
    <property type="entry name" value="Zn2-C6_fun-type_DNA-bd_sf"/>
</dbReference>
<keyword evidence="6" id="KW-0804">Transcription</keyword>
<dbReference type="Gene3D" id="4.10.240.10">
    <property type="entry name" value="Zn(2)-C6 fungal-type DNA-binding domain"/>
    <property type="match status" value="1"/>
</dbReference>
<dbReference type="RefSeq" id="XP_028468948.1">
    <property type="nucleotide sequence ID" value="XM_028607720.1"/>
</dbReference>
<dbReference type="GO" id="GO:0000981">
    <property type="term" value="F:DNA-binding transcription factor activity, RNA polymerase II-specific"/>
    <property type="evidence" value="ECO:0007669"/>
    <property type="project" value="InterPro"/>
</dbReference>
<dbReference type="PANTHER" id="PTHR47782">
    <property type="entry name" value="ZN(II)2CYS6 TRANSCRIPTION FACTOR (EUROFUNG)-RELATED"/>
    <property type="match status" value="1"/>
</dbReference>
<feature type="compositionally biased region" description="Low complexity" evidence="8">
    <location>
        <begin position="615"/>
        <end position="629"/>
    </location>
</feature>
<evidence type="ECO:0000256" key="4">
    <source>
        <dbReference type="ARBA" id="ARBA00023015"/>
    </source>
</evidence>
<feature type="domain" description="Xylanolytic transcriptional activator regulatory" evidence="9">
    <location>
        <begin position="296"/>
        <end position="370"/>
    </location>
</feature>
<dbReference type="CDD" id="cd12148">
    <property type="entry name" value="fungal_TF_MHR"/>
    <property type="match status" value="1"/>
</dbReference>
<keyword evidence="2" id="KW-0479">Metal-binding</keyword>
<dbReference type="CDD" id="cd00067">
    <property type="entry name" value="GAL4"/>
    <property type="match status" value="1"/>
</dbReference>
<name>A0A3N2Q323_SODAK</name>